<dbReference type="GO" id="GO:0008033">
    <property type="term" value="P:tRNA processing"/>
    <property type="evidence" value="ECO:0007669"/>
    <property type="project" value="InterPro"/>
</dbReference>
<dbReference type="RefSeq" id="WP_249316529.1">
    <property type="nucleotide sequence ID" value="NZ_JACRSR010000003.1"/>
</dbReference>
<dbReference type="InterPro" id="IPR014729">
    <property type="entry name" value="Rossmann-like_a/b/a_fold"/>
</dbReference>
<proteinExistence type="predicted"/>
<dbReference type="Pfam" id="PF01171">
    <property type="entry name" value="ATP_bind_3"/>
    <property type="match status" value="1"/>
</dbReference>
<reference evidence="3" key="1">
    <citation type="submission" date="2020-08" db="EMBL/GenBank/DDBJ databases">
        <title>Genome public.</title>
        <authorList>
            <person name="Liu C."/>
            <person name="Sun Q."/>
        </authorList>
    </citation>
    <scope>NUCLEOTIDE SEQUENCE</scope>
    <source>
        <strain evidence="3">NSJ-53</strain>
    </source>
</reference>
<evidence type="ECO:0000313" key="3">
    <source>
        <dbReference type="EMBL" id="MBC8531842.1"/>
    </source>
</evidence>
<organism evidence="3 4">
    <name type="scientific">Gehongia tenuis</name>
    <dbReference type="NCBI Taxonomy" id="2763655"/>
    <lineage>
        <taxon>Bacteria</taxon>
        <taxon>Bacillati</taxon>
        <taxon>Bacillota</taxon>
        <taxon>Clostridia</taxon>
        <taxon>Christensenellales</taxon>
        <taxon>Christensenellaceae</taxon>
        <taxon>Gehongia</taxon>
    </lineage>
</organism>
<dbReference type="PIRSF" id="PIRSF004976">
    <property type="entry name" value="ATPase_YdaO"/>
    <property type="match status" value="1"/>
</dbReference>
<dbReference type="InterPro" id="IPR011063">
    <property type="entry name" value="TilS/TtcA_N"/>
</dbReference>
<sequence length="246" mass="28156">MKKVLGCLRRADDDFDMIAPGDAILLGISGGKDSLCLLEAMARYRKFSKKAFTLHAVTLSMGYEPFDVTGIREMCQRLEVPFHYRPTQIGPIIFEERREKSPCSLCAKMRRGILHDTAKELGCNKVALGHHRDDAIETLLLSLLYEGRLHTFQPVTYLSRKEITVIRPLIYAAEKHILGVSRKLNFPVVKNPCPVDGATRRQDMKELIRHMEKLVPDAPEKMLAALQNMDQYGLWDKSYRLQEDRI</sequence>
<dbReference type="GO" id="GO:0016740">
    <property type="term" value="F:transferase activity"/>
    <property type="evidence" value="ECO:0007669"/>
    <property type="project" value="UniProtKB-KW"/>
</dbReference>
<dbReference type="PANTHER" id="PTHR43686">
    <property type="entry name" value="SULFURTRANSFERASE-RELATED"/>
    <property type="match status" value="1"/>
</dbReference>
<gene>
    <name evidence="3" type="ORF">H8696_08280</name>
</gene>
<keyword evidence="4" id="KW-1185">Reference proteome</keyword>
<keyword evidence="1" id="KW-0808">Transferase</keyword>
<dbReference type="Gene3D" id="3.40.50.620">
    <property type="entry name" value="HUPs"/>
    <property type="match status" value="1"/>
</dbReference>
<dbReference type="AlphaFoldDB" id="A0A926HLA0"/>
<name>A0A926HLA0_9FIRM</name>
<dbReference type="EMBL" id="JACRSR010000003">
    <property type="protein sequence ID" value="MBC8531842.1"/>
    <property type="molecule type" value="Genomic_DNA"/>
</dbReference>
<accession>A0A926HLA0</accession>
<protein>
    <submittedName>
        <fullName evidence="3">tRNA 2-thiocytidine(32) synthetase TtcA</fullName>
    </submittedName>
</protein>
<evidence type="ECO:0000259" key="2">
    <source>
        <dbReference type="Pfam" id="PF01171"/>
    </source>
</evidence>
<dbReference type="CDD" id="cd24138">
    <property type="entry name" value="TtcA-like"/>
    <property type="match status" value="1"/>
</dbReference>
<evidence type="ECO:0000313" key="4">
    <source>
        <dbReference type="Proteomes" id="UP000623172"/>
    </source>
</evidence>
<dbReference type="PANTHER" id="PTHR43686:SF1">
    <property type="entry name" value="AMINOTRAN_5 DOMAIN-CONTAINING PROTEIN"/>
    <property type="match status" value="1"/>
</dbReference>
<evidence type="ECO:0000256" key="1">
    <source>
        <dbReference type="ARBA" id="ARBA00022679"/>
    </source>
</evidence>
<dbReference type="SUPFAM" id="SSF52402">
    <property type="entry name" value="Adenine nucleotide alpha hydrolases-like"/>
    <property type="match status" value="1"/>
</dbReference>
<dbReference type="Proteomes" id="UP000623172">
    <property type="component" value="Unassembled WGS sequence"/>
</dbReference>
<feature type="domain" description="tRNA(Ile)-lysidine/2-thiocytidine synthase N-terminal" evidence="2">
    <location>
        <begin position="24"/>
        <end position="187"/>
    </location>
</feature>
<dbReference type="InterPro" id="IPR035107">
    <property type="entry name" value="tRNA_thiolation_TtcA_Ctu1"/>
</dbReference>
<comment type="caution">
    <text evidence="3">The sequence shown here is derived from an EMBL/GenBank/DDBJ whole genome shotgun (WGS) entry which is preliminary data.</text>
</comment>